<evidence type="ECO:0000313" key="4">
    <source>
        <dbReference type="Proteomes" id="UP001328107"/>
    </source>
</evidence>
<dbReference type="InterPro" id="IPR029058">
    <property type="entry name" value="AB_hydrolase_fold"/>
</dbReference>
<accession>A0AAN4ZP77</accession>
<feature type="non-terminal residue" evidence="3">
    <location>
        <position position="1"/>
    </location>
</feature>
<protein>
    <recommendedName>
        <fullName evidence="2">Arb2 domain-containing protein</fullName>
    </recommendedName>
</protein>
<evidence type="ECO:0000313" key="3">
    <source>
        <dbReference type="EMBL" id="GMR42914.1"/>
    </source>
</evidence>
<feature type="non-terminal residue" evidence="3">
    <location>
        <position position="333"/>
    </location>
</feature>
<name>A0AAN4ZP77_9BILA</name>
<feature type="domain" description="Arb2" evidence="2">
    <location>
        <begin position="27"/>
        <end position="109"/>
    </location>
</feature>
<proteinExistence type="predicted"/>
<keyword evidence="4" id="KW-1185">Reference proteome</keyword>
<dbReference type="GO" id="GO:0031048">
    <property type="term" value="P:regulatory ncRNA-mediated heterochromatin formation"/>
    <property type="evidence" value="ECO:0007669"/>
    <property type="project" value="TreeGrafter"/>
</dbReference>
<dbReference type="SUPFAM" id="SSF53474">
    <property type="entry name" value="alpha/beta-Hydrolases"/>
    <property type="match status" value="1"/>
</dbReference>
<gene>
    <name evidence="3" type="ORF">PMAYCL1PPCAC_13109</name>
</gene>
<dbReference type="InterPro" id="IPR053858">
    <property type="entry name" value="Arb2_dom"/>
</dbReference>
<dbReference type="Pfam" id="PF22749">
    <property type="entry name" value="Arb2"/>
    <property type="match status" value="1"/>
</dbReference>
<dbReference type="GO" id="GO:0005634">
    <property type="term" value="C:nucleus"/>
    <property type="evidence" value="ECO:0007669"/>
    <property type="project" value="TreeGrafter"/>
</dbReference>
<feature type="compositionally biased region" description="Basic and acidic residues" evidence="1">
    <location>
        <begin position="262"/>
        <end position="327"/>
    </location>
</feature>
<feature type="region of interest" description="Disordered" evidence="1">
    <location>
        <begin position="262"/>
        <end position="333"/>
    </location>
</feature>
<dbReference type="AlphaFoldDB" id="A0AAN4ZP77"/>
<comment type="caution">
    <text evidence="3">The sequence shown here is derived from an EMBL/GenBank/DDBJ whole genome shotgun (WGS) entry which is preliminary data.</text>
</comment>
<dbReference type="PANTHER" id="PTHR21357:SF4">
    <property type="entry name" value="FAM172 FAMILY PROTEIN HOMOLOG CG10038"/>
    <property type="match status" value="1"/>
</dbReference>
<dbReference type="PANTHER" id="PTHR21357">
    <property type="entry name" value="FAM172 FAMILY PROTEIN HOMOLOG CG10038"/>
    <property type="match status" value="1"/>
</dbReference>
<dbReference type="GO" id="GO:0035197">
    <property type="term" value="F:siRNA binding"/>
    <property type="evidence" value="ECO:0007669"/>
    <property type="project" value="TreeGrafter"/>
</dbReference>
<evidence type="ECO:0000259" key="2">
    <source>
        <dbReference type="Pfam" id="PF22749"/>
    </source>
</evidence>
<sequence length="333" mass="38180">DGPFTFTTQKEYEELGDRIGEKVYEMMEEIGLERRYVETGKTRRFYFASPGFQEKERILVLIHGSGVVKAGQWARRLIINESLDRGTQLPYIKRGLANNWGIVVINYNEKCEGAKDRLQCHFSDEHGLAEWADAITDNVDAEIMVVAHSAGGDVASGAVRRMQLKGDFRVKVVTLTDSWFTESNSVFAVNFNTQKEQLNRNYSGTWQMYSGDDTHEGTSAACINALFAVLEAVDDMTTTKEFLEILECSEEIIFKEYDKKDDKKKEGKDGKNEEKKKEEKSGDKKKEKETKKEEKKEVKKEKEKDKDKKEEKKEKEKEKDKSKEKEAPPAAQP</sequence>
<dbReference type="EMBL" id="BTRK01000003">
    <property type="protein sequence ID" value="GMR42914.1"/>
    <property type="molecule type" value="Genomic_DNA"/>
</dbReference>
<reference evidence="4" key="1">
    <citation type="submission" date="2022-10" db="EMBL/GenBank/DDBJ databases">
        <title>Genome assembly of Pristionchus species.</title>
        <authorList>
            <person name="Yoshida K."/>
            <person name="Sommer R.J."/>
        </authorList>
    </citation>
    <scope>NUCLEOTIDE SEQUENCE [LARGE SCALE GENOMIC DNA]</scope>
    <source>
        <strain evidence="4">RS5460</strain>
    </source>
</reference>
<dbReference type="Proteomes" id="UP001328107">
    <property type="component" value="Unassembled WGS sequence"/>
</dbReference>
<organism evidence="3 4">
    <name type="scientific">Pristionchus mayeri</name>
    <dbReference type="NCBI Taxonomy" id="1317129"/>
    <lineage>
        <taxon>Eukaryota</taxon>
        <taxon>Metazoa</taxon>
        <taxon>Ecdysozoa</taxon>
        <taxon>Nematoda</taxon>
        <taxon>Chromadorea</taxon>
        <taxon>Rhabditida</taxon>
        <taxon>Rhabditina</taxon>
        <taxon>Diplogasteromorpha</taxon>
        <taxon>Diplogasteroidea</taxon>
        <taxon>Neodiplogasteridae</taxon>
        <taxon>Pristionchus</taxon>
    </lineage>
</organism>
<dbReference type="InterPro" id="IPR048263">
    <property type="entry name" value="Arb2"/>
</dbReference>
<evidence type="ECO:0000256" key="1">
    <source>
        <dbReference type="SAM" id="MobiDB-lite"/>
    </source>
</evidence>